<gene>
    <name evidence="2" type="ORF">GDO78_015963</name>
</gene>
<proteinExistence type="predicted"/>
<keyword evidence="1" id="KW-0472">Membrane</keyword>
<keyword evidence="3" id="KW-1185">Reference proteome</keyword>
<dbReference type="AlphaFoldDB" id="A0A8J6ED07"/>
<feature type="transmembrane region" description="Helical" evidence="1">
    <location>
        <begin position="82"/>
        <end position="104"/>
    </location>
</feature>
<evidence type="ECO:0000256" key="1">
    <source>
        <dbReference type="SAM" id="Phobius"/>
    </source>
</evidence>
<evidence type="ECO:0000313" key="3">
    <source>
        <dbReference type="Proteomes" id="UP000770717"/>
    </source>
</evidence>
<accession>A0A8J6ED07</accession>
<sequence length="145" mass="16375">MQVIVYSTSFTLGCLPELFLQARSVHTIHTPCWWVVAGLLPPPPLPWTSLVFLPFPIPLSTPVILLCSVIDFNGKKTPKRNGVFCSLLFFGTVTLTLQAALFLLRKTKSEWNEVKLNQNRAKQCIVLYGSSLLQFFYLNKMGNKD</sequence>
<keyword evidence="1" id="KW-0812">Transmembrane</keyword>
<dbReference type="Proteomes" id="UP000770717">
    <property type="component" value="Unassembled WGS sequence"/>
</dbReference>
<keyword evidence="1" id="KW-1133">Transmembrane helix</keyword>
<protein>
    <submittedName>
        <fullName evidence="2">Uncharacterized protein</fullName>
    </submittedName>
</protein>
<name>A0A8J6ED07_ELECQ</name>
<comment type="caution">
    <text evidence="2">The sequence shown here is derived from an EMBL/GenBank/DDBJ whole genome shotgun (WGS) entry which is preliminary data.</text>
</comment>
<evidence type="ECO:0000313" key="2">
    <source>
        <dbReference type="EMBL" id="KAG9466862.1"/>
    </source>
</evidence>
<feature type="transmembrane region" description="Helical" evidence="1">
    <location>
        <begin position="51"/>
        <end position="70"/>
    </location>
</feature>
<reference evidence="2" key="1">
    <citation type="thesis" date="2020" institute="ProQuest LLC" country="789 East Eisenhower Parkway, Ann Arbor, MI, USA">
        <title>Comparative Genomics and Chromosome Evolution.</title>
        <authorList>
            <person name="Mudd A.B."/>
        </authorList>
    </citation>
    <scope>NUCLEOTIDE SEQUENCE</scope>
    <source>
        <strain evidence="2">HN-11 Male</strain>
        <tissue evidence="2">Kidney and liver</tissue>
    </source>
</reference>
<dbReference type="EMBL" id="WNTK01001768">
    <property type="protein sequence ID" value="KAG9466862.1"/>
    <property type="molecule type" value="Genomic_DNA"/>
</dbReference>
<organism evidence="2 3">
    <name type="scientific">Eleutherodactylus coqui</name>
    <name type="common">Puerto Rican coqui</name>
    <dbReference type="NCBI Taxonomy" id="57060"/>
    <lineage>
        <taxon>Eukaryota</taxon>
        <taxon>Metazoa</taxon>
        <taxon>Chordata</taxon>
        <taxon>Craniata</taxon>
        <taxon>Vertebrata</taxon>
        <taxon>Euteleostomi</taxon>
        <taxon>Amphibia</taxon>
        <taxon>Batrachia</taxon>
        <taxon>Anura</taxon>
        <taxon>Neobatrachia</taxon>
        <taxon>Hyloidea</taxon>
        <taxon>Eleutherodactylidae</taxon>
        <taxon>Eleutherodactylinae</taxon>
        <taxon>Eleutherodactylus</taxon>
        <taxon>Eleutherodactylus</taxon>
    </lineage>
</organism>